<evidence type="ECO:0000313" key="1">
    <source>
        <dbReference type="EMBL" id="VEU64425.1"/>
    </source>
</evidence>
<proteinExistence type="predicted"/>
<keyword evidence="1" id="KW-0614">Plasmid</keyword>
<gene>
    <name evidence="1" type="ORF">NCTC10142_00165</name>
</gene>
<sequence length="64" mass="7972">MKEKELNKYKQVIWLQDEVIYWAKELLKLHYKIKSKQAEDLLDEIINLYYEELEKRDLLDDNKN</sequence>
<geneLocation type="plasmid" evidence="1 2">
    <name>13</name>
</geneLocation>
<reference evidence="1 2" key="1">
    <citation type="submission" date="2019-01" db="EMBL/GenBank/DDBJ databases">
        <authorList>
            <consortium name="Pathogen Informatics"/>
        </authorList>
    </citation>
    <scope>NUCLEOTIDE SEQUENCE [LARGE SCALE GENOMIC DNA]</scope>
    <source>
        <strain evidence="1 2">NCTC10142</strain>
        <plasmid evidence="2">13</plasmid>
    </source>
</reference>
<evidence type="ECO:0000313" key="2">
    <source>
        <dbReference type="Proteomes" id="UP000289506"/>
    </source>
</evidence>
<organism evidence="1 2">
    <name type="scientific">Mycoplasmopsis cynos</name>
    <dbReference type="NCBI Taxonomy" id="171284"/>
    <lineage>
        <taxon>Bacteria</taxon>
        <taxon>Bacillati</taxon>
        <taxon>Mycoplasmatota</taxon>
        <taxon>Mycoplasmoidales</taxon>
        <taxon>Metamycoplasmataceae</taxon>
        <taxon>Mycoplasmopsis</taxon>
    </lineage>
</organism>
<dbReference type="AlphaFoldDB" id="A0A449AHE7"/>
<dbReference type="RefSeq" id="WP_129720416.1">
    <property type="nucleotide sequence ID" value="NZ_CP141039.1"/>
</dbReference>
<name>A0A449AHE7_9BACT</name>
<dbReference type="Proteomes" id="UP000289506">
    <property type="component" value="Plasmid 13"/>
</dbReference>
<dbReference type="EMBL" id="LR214986">
    <property type="protein sequence ID" value="VEU64425.1"/>
    <property type="molecule type" value="Genomic_DNA"/>
</dbReference>
<protein>
    <submittedName>
        <fullName evidence="1">Uncharacterized protein</fullName>
    </submittedName>
</protein>
<accession>A0A449AHE7</accession>